<proteinExistence type="predicted"/>
<dbReference type="PANTHER" id="PTHR43861">
    <property type="entry name" value="TRANS-ACONITATE 2-METHYLTRANSFERASE-RELATED"/>
    <property type="match status" value="1"/>
</dbReference>
<dbReference type="Gene3D" id="1.10.150.290">
    <property type="entry name" value="S-adenosyl-L-methionine-dependent methyltransferases"/>
    <property type="match status" value="1"/>
</dbReference>
<organism evidence="4 5">
    <name type="scientific">Pythium oligandrum</name>
    <name type="common">Mycoparasitic fungus</name>
    <dbReference type="NCBI Taxonomy" id="41045"/>
    <lineage>
        <taxon>Eukaryota</taxon>
        <taxon>Sar</taxon>
        <taxon>Stramenopiles</taxon>
        <taxon>Oomycota</taxon>
        <taxon>Peronosporomycetes</taxon>
        <taxon>Pythiales</taxon>
        <taxon>Pythiaceae</taxon>
        <taxon>Pythium</taxon>
    </lineage>
</organism>
<reference evidence="4" key="1">
    <citation type="submission" date="2019-03" db="EMBL/GenBank/DDBJ databases">
        <title>Long read genome sequence of the mycoparasitic Pythium oligandrum ATCC 38472 isolated from sugarbeet rhizosphere.</title>
        <authorList>
            <person name="Gaulin E."/>
        </authorList>
    </citation>
    <scope>NUCLEOTIDE SEQUENCE</scope>
    <source>
        <strain evidence="4">ATCC 38472_TT</strain>
    </source>
</reference>
<dbReference type="Gene3D" id="3.40.50.150">
    <property type="entry name" value="Vaccinia Virus protein VP39"/>
    <property type="match status" value="1"/>
</dbReference>
<evidence type="ECO:0000313" key="4">
    <source>
        <dbReference type="EMBL" id="TMW57156.1"/>
    </source>
</evidence>
<dbReference type="PANTHER" id="PTHR43861:SF1">
    <property type="entry name" value="TRANS-ACONITATE 2-METHYLTRANSFERASE"/>
    <property type="match status" value="1"/>
</dbReference>
<dbReference type="InterPro" id="IPR029063">
    <property type="entry name" value="SAM-dependent_MTases_sf"/>
</dbReference>
<name>A0A8K1C5W1_PYTOL</name>
<dbReference type="Proteomes" id="UP000794436">
    <property type="component" value="Unassembled WGS sequence"/>
</dbReference>
<evidence type="ECO:0000256" key="1">
    <source>
        <dbReference type="ARBA" id="ARBA00022603"/>
    </source>
</evidence>
<keyword evidence="5" id="KW-1185">Reference proteome</keyword>
<dbReference type="GO" id="GO:0032259">
    <property type="term" value="P:methylation"/>
    <property type="evidence" value="ECO:0007669"/>
    <property type="project" value="UniProtKB-KW"/>
</dbReference>
<dbReference type="OrthoDB" id="66144at2759"/>
<dbReference type="SUPFAM" id="SSF53335">
    <property type="entry name" value="S-adenosyl-L-methionine-dependent methyltransferases"/>
    <property type="match status" value="1"/>
</dbReference>
<sequence>MAQLASRVVQQWHPQKYLAFERYRLRPALELLANVTSLPSSQSDDVAILDLGAGSGNMAPAFVKRWPKAHVTFLDSSASMLEHGKAQHAANPELDASRFEYVQATFESFEPSRPLDLVFSNAAIQWVDSDAHKVLIPRLFSFLKPGGVLAIQIPDVSLQPSHQLLEETTRQLGLERDLGKLHRFTPESKPEFYYPIFQGLLSPEDITLHLNMWSTIYAQIVEGENPVADFTWSTSLGPYLEALGGREAPRAKQFEDKYRELIAQAYPKQQDGRTIFNYKRFFMVATKPSTTA</sequence>
<keyword evidence="2" id="KW-0808">Transferase</keyword>
<feature type="domain" description="Methyltransferase" evidence="3">
    <location>
        <begin position="48"/>
        <end position="147"/>
    </location>
</feature>
<evidence type="ECO:0000256" key="2">
    <source>
        <dbReference type="ARBA" id="ARBA00022679"/>
    </source>
</evidence>
<dbReference type="GO" id="GO:0030798">
    <property type="term" value="F:trans-aconitate 2-methyltransferase activity"/>
    <property type="evidence" value="ECO:0007669"/>
    <property type="project" value="InterPro"/>
</dbReference>
<protein>
    <recommendedName>
        <fullName evidence="3">Methyltransferase domain-containing protein</fullName>
    </recommendedName>
</protein>
<dbReference type="Pfam" id="PF13649">
    <property type="entry name" value="Methyltransf_25"/>
    <property type="match status" value="1"/>
</dbReference>
<dbReference type="InterPro" id="IPR041698">
    <property type="entry name" value="Methyltransf_25"/>
</dbReference>
<accession>A0A8K1C5W1</accession>
<dbReference type="AlphaFoldDB" id="A0A8K1C5W1"/>
<dbReference type="InterPro" id="IPR023149">
    <property type="entry name" value="Trans_acon_MeTrfase_C"/>
</dbReference>
<dbReference type="EMBL" id="SPLM01000144">
    <property type="protein sequence ID" value="TMW57156.1"/>
    <property type="molecule type" value="Genomic_DNA"/>
</dbReference>
<comment type="caution">
    <text evidence="4">The sequence shown here is derived from an EMBL/GenBank/DDBJ whole genome shotgun (WGS) entry which is preliminary data.</text>
</comment>
<evidence type="ECO:0000313" key="5">
    <source>
        <dbReference type="Proteomes" id="UP000794436"/>
    </source>
</evidence>
<gene>
    <name evidence="4" type="ORF">Poli38472_003081</name>
</gene>
<keyword evidence="1" id="KW-0489">Methyltransferase</keyword>
<evidence type="ECO:0000259" key="3">
    <source>
        <dbReference type="Pfam" id="PF13649"/>
    </source>
</evidence>
<dbReference type="CDD" id="cd02440">
    <property type="entry name" value="AdoMet_MTases"/>
    <property type="match status" value="1"/>
</dbReference>